<dbReference type="CDD" id="cd15482">
    <property type="entry name" value="Sialidase_non-viral"/>
    <property type="match status" value="1"/>
</dbReference>
<dbReference type="InterPro" id="IPR052025">
    <property type="entry name" value="Xyloglucanase_GH74"/>
</dbReference>
<dbReference type="PANTHER" id="PTHR43739">
    <property type="entry name" value="XYLOGLUCANASE (EUROFUNG)"/>
    <property type="match status" value="1"/>
</dbReference>
<dbReference type="PANTHER" id="PTHR43739:SF5">
    <property type="entry name" value="EXO-ALPHA-SIALIDASE"/>
    <property type="match status" value="1"/>
</dbReference>
<organism evidence="1 2">
    <name type="scientific">Tectimicrobiota bacterium</name>
    <dbReference type="NCBI Taxonomy" id="2528274"/>
    <lineage>
        <taxon>Bacteria</taxon>
        <taxon>Pseudomonadati</taxon>
        <taxon>Nitrospinota/Tectimicrobiota group</taxon>
        <taxon>Candidatus Tectimicrobiota</taxon>
    </lineage>
</organism>
<reference evidence="1" key="1">
    <citation type="submission" date="2020-07" db="EMBL/GenBank/DDBJ databases">
        <title>Huge and variable diversity of episymbiotic CPR bacteria and DPANN archaea in groundwater ecosystems.</title>
        <authorList>
            <person name="He C.Y."/>
            <person name="Keren R."/>
            <person name="Whittaker M."/>
            <person name="Farag I.F."/>
            <person name="Doudna J."/>
            <person name="Cate J.H.D."/>
            <person name="Banfield J.F."/>
        </authorList>
    </citation>
    <scope>NUCLEOTIDE SEQUENCE</scope>
    <source>
        <strain evidence="1">NC_groundwater_763_Ag_S-0.2um_68_21</strain>
    </source>
</reference>
<proteinExistence type="predicted"/>
<dbReference type="SUPFAM" id="SSF110296">
    <property type="entry name" value="Oligoxyloglucan reducing end-specific cellobiohydrolase"/>
    <property type="match status" value="1"/>
</dbReference>
<dbReference type="EMBL" id="JACPUR010000028">
    <property type="protein sequence ID" value="MBI3128346.1"/>
    <property type="molecule type" value="Genomic_DNA"/>
</dbReference>
<dbReference type="Proteomes" id="UP000782312">
    <property type="component" value="Unassembled WGS sequence"/>
</dbReference>
<protein>
    <recommendedName>
        <fullName evidence="3">Photosynthesis system II assembly factor Ycf48/Hcf136-like domain-containing protein</fullName>
    </recommendedName>
</protein>
<evidence type="ECO:0008006" key="3">
    <source>
        <dbReference type="Google" id="ProtNLM"/>
    </source>
</evidence>
<dbReference type="AlphaFoldDB" id="A0A932I2W9"/>
<dbReference type="GO" id="GO:0010411">
    <property type="term" value="P:xyloglucan metabolic process"/>
    <property type="evidence" value="ECO:0007669"/>
    <property type="project" value="TreeGrafter"/>
</dbReference>
<accession>A0A932I2W9</accession>
<dbReference type="Gene3D" id="2.130.10.10">
    <property type="entry name" value="YVTN repeat-like/Quinoprotein amine dehydrogenase"/>
    <property type="match status" value="1"/>
</dbReference>
<gene>
    <name evidence="1" type="ORF">HYZ11_12130</name>
</gene>
<comment type="caution">
    <text evidence="1">The sequence shown here is derived from an EMBL/GenBank/DDBJ whole genome shotgun (WGS) entry which is preliminary data.</text>
</comment>
<sequence length="190" mass="19748">MFASADGGLAWEARNRGLAHLDVRALAAAPGRMYAGTFGGVFRSGDGGRTWRAASQGLTDPQVRFLLAEPGASGRLFAGTALGGVFESRDGGGTWRAMNRGLVDSSVMSLAWADGALLAGTRGGLFRLPPGGDAWHFVLVQRAPLSMPAIAVGVSGRMYVSSGGEVYESRDGGKKWALLTPGAPRRAAKQ</sequence>
<evidence type="ECO:0000313" key="2">
    <source>
        <dbReference type="Proteomes" id="UP000782312"/>
    </source>
</evidence>
<evidence type="ECO:0000313" key="1">
    <source>
        <dbReference type="EMBL" id="MBI3128346.1"/>
    </source>
</evidence>
<dbReference type="InterPro" id="IPR015943">
    <property type="entry name" value="WD40/YVTN_repeat-like_dom_sf"/>
</dbReference>
<name>A0A932I2W9_UNCTE</name>